<gene>
    <name evidence="1" type="ORF">MAXJ12_27108</name>
</gene>
<protein>
    <recommendedName>
        <fullName evidence="3">Glycoamylase-like domain-containing protein</fullName>
    </recommendedName>
</protein>
<evidence type="ECO:0000313" key="1">
    <source>
        <dbReference type="EMBL" id="EHK54067.1"/>
    </source>
</evidence>
<dbReference type="Proteomes" id="UP000003250">
    <property type="component" value="Unassembled WGS sequence"/>
</dbReference>
<dbReference type="AlphaFoldDB" id="H0HYY7"/>
<dbReference type="Gene3D" id="1.50.10.140">
    <property type="match status" value="1"/>
</dbReference>
<proteinExistence type="predicted"/>
<name>H0HYY7_9HYPH</name>
<reference evidence="1 2" key="1">
    <citation type="journal article" date="2012" name="J. Bacteriol.">
        <title>Draft Genome Sequence of Mesorhizobium alhagi CCNWXJ12-2T, a Novel Salt-Resistant Species Isolated from the Desert of Northwestern China.</title>
        <authorList>
            <person name="Zhou M."/>
            <person name="Chen W."/>
            <person name="Chen H."/>
            <person name="Wei G."/>
        </authorList>
    </citation>
    <scope>NUCLEOTIDE SEQUENCE [LARGE SCALE GENOMIC DNA]</scope>
    <source>
        <strain evidence="1 2">CCNWXJ12-2</strain>
    </source>
</reference>
<accession>H0HYY7</accession>
<dbReference type="EMBL" id="AHAM01000237">
    <property type="protein sequence ID" value="EHK54067.1"/>
    <property type="molecule type" value="Genomic_DNA"/>
</dbReference>
<dbReference type="RefSeq" id="WP_008838994.1">
    <property type="nucleotide sequence ID" value="NZ_AHAM01000237.1"/>
</dbReference>
<organism evidence="1 2">
    <name type="scientific">Mesorhizobium alhagi CCNWXJ12-2</name>
    <dbReference type="NCBI Taxonomy" id="1107882"/>
    <lineage>
        <taxon>Bacteria</taxon>
        <taxon>Pseudomonadati</taxon>
        <taxon>Pseudomonadota</taxon>
        <taxon>Alphaproteobacteria</taxon>
        <taxon>Hyphomicrobiales</taxon>
        <taxon>Phyllobacteriaceae</taxon>
        <taxon>Allomesorhizobium</taxon>
    </lineage>
</organism>
<sequence>MTTSTLQVSDLPANVREFDDEALLDIVQRQTVRYFWEGAHPVSGLARDRQKTTGAPANDLVAIGGSGFGIMAIIVAVERGWFDRTAALSRLQGMLDFLENSPRYHGMFPHFLNGRTGATIPFRRKNDGADLVETTFLFQGLICAREYFAGMATEEARLRDSVNALLSQAEWNWFTRGDRRLM</sequence>
<evidence type="ECO:0000313" key="2">
    <source>
        <dbReference type="Proteomes" id="UP000003250"/>
    </source>
</evidence>
<evidence type="ECO:0008006" key="3">
    <source>
        <dbReference type="Google" id="ProtNLM"/>
    </source>
</evidence>
<keyword evidence="2" id="KW-1185">Reference proteome</keyword>
<dbReference type="PATRIC" id="fig|1107882.3.peg.5250"/>